<gene>
    <name evidence="13" type="ORF">F480_01250</name>
</gene>
<dbReference type="SUPFAM" id="SSF53822">
    <property type="entry name" value="Periplasmic binding protein-like I"/>
    <property type="match status" value="1"/>
</dbReference>
<evidence type="ECO:0000256" key="11">
    <source>
        <dbReference type="SAM" id="SignalP"/>
    </source>
</evidence>
<name>A0A179D0X8_BIBTR</name>
<evidence type="ECO:0000256" key="2">
    <source>
        <dbReference type="ARBA" id="ARBA00007639"/>
    </source>
</evidence>
<dbReference type="CDD" id="cd01539">
    <property type="entry name" value="PBP1_GGBP"/>
    <property type="match status" value="1"/>
</dbReference>
<evidence type="ECO:0000256" key="8">
    <source>
        <dbReference type="ARBA" id="ARBA00022837"/>
    </source>
</evidence>
<evidence type="ECO:0000256" key="7">
    <source>
        <dbReference type="ARBA" id="ARBA00022764"/>
    </source>
</evidence>
<dbReference type="EMBL" id="JACI01000001">
    <property type="protein sequence ID" value="OAQ15201.1"/>
    <property type="molecule type" value="Genomic_DNA"/>
</dbReference>
<reference evidence="13 14" key="1">
    <citation type="submission" date="2014-01" db="EMBL/GenBank/DDBJ databases">
        <authorList>
            <person name="Zuccon D."/>
        </authorList>
    </citation>
    <scope>NUCLEOTIDE SEQUENCE [LARGE SCALE GENOMIC DNA]</scope>
    <source>
        <strain evidence="13 14">Y31</strain>
    </source>
</reference>
<evidence type="ECO:0000313" key="13">
    <source>
        <dbReference type="EMBL" id="OAQ15201.1"/>
    </source>
</evidence>
<dbReference type="RefSeq" id="WP_064317984.1">
    <property type="nucleotide sequence ID" value="NZ_JACI01000001.1"/>
</dbReference>
<keyword evidence="3" id="KW-0813">Transport</keyword>
<proteinExistence type="inferred from homology"/>
<comment type="caution">
    <text evidence="13">The sequence shown here is derived from an EMBL/GenBank/DDBJ whole genome shotgun (WGS) entry which is preliminary data.</text>
</comment>
<dbReference type="Gene3D" id="3.40.50.2300">
    <property type="match status" value="2"/>
</dbReference>
<keyword evidence="6 11" id="KW-0732">Signal</keyword>
<dbReference type="InterPro" id="IPR025997">
    <property type="entry name" value="SBP_2_dom"/>
</dbReference>
<evidence type="ECO:0000256" key="9">
    <source>
        <dbReference type="ARBA" id="ARBA00034323"/>
    </source>
</evidence>
<evidence type="ECO:0000256" key="4">
    <source>
        <dbReference type="ARBA" id="ARBA00022597"/>
    </source>
</evidence>
<feature type="domain" description="Periplasmic binding protein" evidence="12">
    <location>
        <begin position="26"/>
        <end position="296"/>
    </location>
</feature>
<keyword evidence="8" id="KW-0106">Calcium</keyword>
<feature type="chain" id="PRO_5008100170" description="D-galactose/methyl-galactoside binding periplasmic protein MglB" evidence="11">
    <location>
        <begin position="22"/>
        <end position="326"/>
    </location>
</feature>
<keyword evidence="5" id="KW-0479">Metal-binding</keyword>
<sequence>MKIVLNTLALAVGFAAISSVAAQTRIGVAIYNYDDNFMSLMRKEIVQEAARMKEVNLLLNDSQNAQSIQNNQVDVLVPRVDVLAINLVDPMAAETIIGKAKLRNMPVVFFNKDPGEKAIQSYEQAYYVGANPPSEAGKIQGELIAKHWQANANFDLNKDGKIQYALLQGELGHPDTAARSQAVIAELNRQGIATEAIFVDSALWKSELAQQKVTTWLASPKADEIEVVIANNDAMAMGALNALKTAGKKLPLFGIDALPEALPLVKSGDLTATVLNDGMSQSKALVQVAQNLATAKPATEGLVWLMQARNLRIPYIGVDKDNLPKF</sequence>
<comment type="subcellular location">
    <subcellularLocation>
        <location evidence="1">Periplasm</location>
    </subcellularLocation>
</comment>
<keyword evidence="7" id="KW-0574">Periplasm</keyword>
<protein>
    <recommendedName>
        <fullName evidence="10">D-galactose/methyl-galactoside binding periplasmic protein MglB</fullName>
    </recommendedName>
</protein>
<dbReference type="PANTHER" id="PTHR30036:SF2">
    <property type="entry name" value="D-GALACTOSE_METHYL-GALACTOSIDE BINDING PERIPLASMIC PROTEIN MGLB"/>
    <property type="match status" value="1"/>
</dbReference>
<evidence type="ECO:0000259" key="12">
    <source>
        <dbReference type="Pfam" id="PF13407"/>
    </source>
</evidence>
<evidence type="ECO:0000256" key="10">
    <source>
        <dbReference type="ARBA" id="ARBA00034344"/>
    </source>
</evidence>
<evidence type="ECO:0000256" key="1">
    <source>
        <dbReference type="ARBA" id="ARBA00004418"/>
    </source>
</evidence>
<dbReference type="GO" id="GO:0030246">
    <property type="term" value="F:carbohydrate binding"/>
    <property type="evidence" value="ECO:0007669"/>
    <property type="project" value="InterPro"/>
</dbReference>
<dbReference type="InterPro" id="IPR028082">
    <property type="entry name" value="Peripla_BP_I"/>
</dbReference>
<accession>A0A179D0X8</accession>
<feature type="signal peptide" evidence="11">
    <location>
        <begin position="1"/>
        <end position="21"/>
    </location>
</feature>
<dbReference type="GO" id="GO:0046872">
    <property type="term" value="F:metal ion binding"/>
    <property type="evidence" value="ECO:0007669"/>
    <property type="project" value="UniProtKB-KW"/>
</dbReference>
<keyword evidence="4" id="KW-0762">Sugar transport</keyword>
<comment type="similarity">
    <text evidence="2">Belongs to the bacterial solute-binding protein 2 family.</text>
</comment>
<evidence type="ECO:0000256" key="3">
    <source>
        <dbReference type="ARBA" id="ARBA00022448"/>
    </source>
</evidence>
<dbReference type="InterPro" id="IPR044085">
    <property type="entry name" value="MglB-like_PBP1"/>
</dbReference>
<organism evidence="13 14">
    <name type="scientific">Bibersteinia trehalosi Y31</name>
    <dbReference type="NCBI Taxonomy" id="1261658"/>
    <lineage>
        <taxon>Bacteria</taxon>
        <taxon>Pseudomonadati</taxon>
        <taxon>Pseudomonadota</taxon>
        <taxon>Gammaproteobacteria</taxon>
        <taxon>Pasteurellales</taxon>
        <taxon>Pasteurellaceae</taxon>
        <taxon>Bibersteinia</taxon>
    </lineage>
</organism>
<comment type="subunit">
    <text evidence="9">The ABC transporter complex is composed of one ATP-binding protein (MglA), two transmembrane proteins (MglC) and a solute-binding protein (MglB).</text>
</comment>
<dbReference type="NCBIfam" id="NF011924">
    <property type="entry name" value="PRK15395.1"/>
    <property type="match status" value="1"/>
</dbReference>
<dbReference type="GO" id="GO:0030288">
    <property type="term" value="C:outer membrane-bounded periplasmic space"/>
    <property type="evidence" value="ECO:0007669"/>
    <property type="project" value="TreeGrafter"/>
</dbReference>
<dbReference type="Proteomes" id="UP000078358">
    <property type="component" value="Unassembled WGS sequence"/>
</dbReference>
<evidence type="ECO:0000313" key="14">
    <source>
        <dbReference type="Proteomes" id="UP000078358"/>
    </source>
</evidence>
<dbReference type="AlphaFoldDB" id="A0A179D0X8"/>
<dbReference type="PANTHER" id="PTHR30036">
    <property type="entry name" value="D-XYLOSE-BINDING PERIPLASMIC PROTEIN"/>
    <property type="match status" value="1"/>
</dbReference>
<dbReference type="Pfam" id="PF13407">
    <property type="entry name" value="Peripla_BP_4"/>
    <property type="match status" value="1"/>
</dbReference>
<evidence type="ECO:0000256" key="5">
    <source>
        <dbReference type="ARBA" id="ARBA00022723"/>
    </source>
</evidence>
<dbReference type="InterPro" id="IPR050555">
    <property type="entry name" value="Bact_Solute-Bind_Prot2"/>
</dbReference>
<dbReference type="PATRIC" id="fig|1261658.3.peg.254"/>
<dbReference type="GO" id="GO:0055085">
    <property type="term" value="P:transmembrane transport"/>
    <property type="evidence" value="ECO:0007669"/>
    <property type="project" value="UniProtKB-ARBA"/>
</dbReference>
<evidence type="ECO:0000256" key="6">
    <source>
        <dbReference type="ARBA" id="ARBA00022729"/>
    </source>
</evidence>